<dbReference type="InterPro" id="IPR025295">
    <property type="entry name" value="eCIS_core_dom"/>
</dbReference>
<reference evidence="3" key="1">
    <citation type="journal article" date="2019" name="Int. J. Syst. Evol. Microbiol.">
        <title>The Global Catalogue of Microorganisms (GCM) 10K type strain sequencing project: providing services to taxonomists for standard genome sequencing and annotation.</title>
        <authorList>
            <consortium name="The Broad Institute Genomics Platform"/>
            <consortium name="The Broad Institute Genome Sequencing Center for Infectious Disease"/>
            <person name="Wu L."/>
            <person name="Ma J."/>
        </authorList>
    </citation>
    <scope>NUCLEOTIDE SEQUENCE [LARGE SCALE GENOMIC DNA]</scope>
    <source>
        <strain evidence="3">CCUG 63830</strain>
    </source>
</reference>
<proteinExistence type="predicted"/>
<feature type="domain" description="eCIS core" evidence="1">
    <location>
        <begin position="253"/>
        <end position="330"/>
    </location>
</feature>
<evidence type="ECO:0000313" key="3">
    <source>
        <dbReference type="Proteomes" id="UP001596317"/>
    </source>
</evidence>
<dbReference type="Pfam" id="PF13699">
    <property type="entry name" value="eCIS_core"/>
    <property type="match status" value="1"/>
</dbReference>
<dbReference type="Proteomes" id="UP001596317">
    <property type="component" value="Unassembled WGS sequence"/>
</dbReference>
<keyword evidence="3" id="KW-1185">Reference proteome</keyword>
<organism evidence="2 3">
    <name type="scientific">Deinococcus multiflagellatus</name>
    <dbReference type="NCBI Taxonomy" id="1656887"/>
    <lineage>
        <taxon>Bacteria</taxon>
        <taxon>Thermotogati</taxon>
        <taxon>Deinococcota</taxon>
        <taxon>Deinococci</taxon>
        <taxon>Deinococcales</taxon>
        <taxon>Deinococcaceae</taxon>
        <taxon>Deinococcus</taxon>
    </lineage>
</organism>
<evidence type="ECO:0000313" key="2">
    <source>
        <dbReference type="EMBL" id="MFC6661983.1"/>
    </source>
</evidence>
<protein>
    <submittedName>
        <fullName evidence="2">DUF4157 domain-containing protein</fullName>
    </submittedName>
</protein>
<evidence type="ECO:0000259" key="1">
    <source>
        <dbReference type="Pfam" id="PF13699"/>
    </source>
</evidence>
<dbReference type="EMBL" id="JBHSWB010000001">
    <property type="protein sequence ID" value="MFC6661983.1"/>
    <property type="molecule type" value="Genomic_DNA"/>
</dbReference>
<sequence>MGERLHRQHPAGPTAARRRVTEVLAPAPDLATLKLQRLAQELRRLNPTSTVVQRQAAGPVLRASGLEQQEVARLHVQRQAVSEQLATLPQVEAAPIQRQAQPVPAKPQSPADWVTVMRHQAEQIEGKSLDTRQYAQFTALQRQVANTLVQGFRSDRGPAQARYDTYGEHLATLQRHEISAPVSRVVLGMVPAGERLALQRAVDTAVQRYEAEEALSATSAQRQSLQRQLAELDAEATQPVLQRIQARRGAGNPLPEAIQRHLEQGLNHDLSRVRIHDDAEADTLAKGVNALAFTTGSDIFFQSGKFNPNSQSGLELLAHEVTHTVQQSQGRVGTGIDPDAGLEAEARTMGAKLAQGPRFGTQHARHRPGALTQVRSPQPLQRLAEAPTIQRWFNPWTSSRP</sequence>
<accession>A0ABW1ZN74</accession>
<name>A0ABW1ZN74_9DEIO</name>
<dbReference type="RefSeq" id="WP_380057736.1">
    <property type="nucleotide sequence ID" value="NZ_JBHSWB010000001.1"/>
</dbReference>
<comment type="caution">
    <text evidence="2">The sequence shown here is derived from an EMBL/GenBank/DDBJ whole genome shotgun (WGS) entry which is preliminary data.</text>
</comment>
<gene>
    <name evidence="2" type="ORF">ACFP90_17885</name>
</gene>